<accession>A0ABU6N5K3</accession>
<dbReference type="RefSeq" id="WP_327966351.1">
    <property type="nucleotide sequence ID" value="NZ_JARMQG010000027.1"/>
</dbReference>
<proteinExistence type="predicted"/>
<keyword evidence="2" id="KW-1185">Reference proteome</keyword>
<reference evidence="1 2" key="1">
    <citation type="submission" date="2023-03" db="EMBL/GenBank/DDBJ databases">
        <title>Bacillus Genome Sequencing.</title>
        <authorList>
            <person name="Dunlap C."/>
        </authorList>
    </citation>
    <scope>NUCLEOTIDE SEQUENCE [LARGE SCALE GENOMIC DNA]</scope>
    <source>
        <strain evidence="1 2">B-14544</strain>
    </source>
</reference>
<comment type="caution">
    <text evidence="1">The sequence shown here is derived from an EMBL/GenBank/DDBJ whole genome shotgun (WGS) entry which is preliminary data.</text>
</comment>
<dbReference type="EMBL" id="JARMQG010000027">
    <property type="protein sequence ID" value="MED3561481.1"/>
    <property type="molecule type" value="Genomic_DNA"/>
</dbReference>
<organism evidence="1 2">
    <name type="scientific">Bacillus xiapuensis</name>
    <dbReference type="NCBI Taxonomy" id="2014075"/>
    <lineage>
        <taxon>Bacteria</taxon>
        <taxon>Bacillati</taxon>
        <taxon>Bacillota</taxon>
        <taxon>Bacilli</taxon>
        <taxon>Bacillales</taxon>
        <taxon>Bacillaceae</taxon>
        <taxon>Bacillus</taxon>
    </lineage>
</organism>
<gene>
    <name evidence="1" type="ORF">P4447_02815</name>
</gene>
<name>A0ABU6N5K3_9BACI</name>
<dbReference type="Proteomes" id="UP001330749">
    <property type="component" value="Unassembled WGS sequence"/>
</dbReference>
<sequence length="98" mass="11604">MLSRIKHSNYKWLCVLQELDFENVENKELTYFFITSDEQDRGLAEYKIKEHINEINKSLDNKYILSLQGMYAGKREINAINCNDLSVRLIKQKIRSCS</sequence>
<protein>
    <submittedName>
        <fullName evidence="1">Uncharacterized protein</fullName>
    </submittedName>
</protein>
<evidence type="ECO:0000313" key="1">
    <source>
        <dbReference type="EMBL" id="MED3561481.1"/>
    </source>
</evidence>
<evidence type="ECO:0000313" key="2">
    <source>
        <dbReference type="Proteomes" id="UP001330749"/>
    </source>
</evidence>